<dbReference type="InterPro" id="IPR023406">
    <property type="entry name" value="Topo_IA_AS"/>
</dbReference>
<protein>
    <recommendedName>
        <fullName evidence="10">DNA topoisomerase 1</fullName>
        <ecNumber evidence="10">5.6.2.1</ecNumber>
    </recommendedName>
    <alternativeName>
        <fullName evidence="10">DNA topoisomerase I</fullName>
    </alternativeName>
</protein>
<evidence type="ECO:0000259" key="11">
    <source>
        <dbReference type="PROSITE" id="PS50880"/>
    </source>
</evidence>
<feature type="domain" description="Toprim" evidence="11">
    <location>
        <begin position="2"/>
        <end position="113"/>
    </location>
</feature>
<accession>A0ABY7BKI2</accession>
<dbReference type="InterPro" id="IPR000380">
    <property type="entry name" value="Topo_IA"/>
</dbReference>
<dbReference type="SMART" id="SM00493">
    <property type="entry name" value="TOPRIM"/>
    <property type="match status" value="1"/>
</dbReference>
<dbReference type="RefSeq" id="WP_045165305.1">
    <property type="nucleotide sequence ID" value="NZ_CP113864.1"/>
</dbReference>
<dbReference type="InterPro" id="IPR013825">
    <property type="entry name" value="Topo_IA_cen_sub2"/>
</dbReference>
<dbReference type="EMBL" id="CP113864">
    <property type="protein sequence ID" value="WAM32091.1"/>
    <property type="molecule type" value="Genomic_DNA"/>
</dbReference>
<dbReference type="InterPro" id="IPR013826">
    <property type="entry name" value="Topo_IA_cen_sub3"/>
</dbReference>
<dbReference type="InterPro" id="IPR028612">
    <property type="entry name" value="Topoisom_1_IA"/>
</dbReference>
<evidence type="ECO:0000256" key="3">
    <source>
        <dbReference type="ARBA" id="ARBA00022723"/>
    </source>
</evidence>
<evidence type="ECO:0000256" key="8">
    <source>
        <dbReference type="ARBA" id="ARBA00023125"/>
    </source>
</evidence>
<evidence type="ECO:0000256" key="5">
    <source>
        <dbReference type="ARBA" id="ARBA00022833"/>
    </source>
</evidence>
<feature type="site" description="Interaction with DNA" evidence="10">
    <location>
        <position position="154"/>
    </location>
</feature>
<dbReference type="CDD" id="cd00186">
    <property type="entry name" value="TOP1Ac"/>
    <property type="match status" value="1"/>
</dbReference>
<keyword evidence="7 10" id="KW-0799">Topoisomerase</keyword>
<dbReference type="HAMAP" id="MF_00952">
    <property type="entry name" value="Topoisom_1_prok"/>
    <property type="match status" value="1"/>
</dbReference>
<dbReference type="SUPFAM" id="SSF57783">
    <property type="entry name" value="Zinc beta-ribbon"/>
    <property type="match status" value="1"/>
</dbReference>
<name>A0ABY7BKI2_9FIRM</name>
<dbReference type="PRINTS" id="PR00417">
    <property type="entry name" value="PRTPISMRASEI"/>
</dbReference>
<dbReference type="SUPFAM" id="SSF56712">
    <property type="entry name" value="Prokaryotic type I DNA topoisomerase"/>
    <property type="match status" value="1"/>
</dbReference>
<feature type="site" description="Interaction with DNA" evidence="10">
    <location>
        <position position="32"/>
    </location>
</feature>
<keyword evidence="9 10" id="KW-0413">Isomerase</keyword>
<dbReference type="Gene3D" id="1.10.290.10">
    <property type="entry name" value="Topoisomerase I, domain 4"/>
    <property type="match status" value="1"/>
</dbReference>
<feature type="domain" description="Topo IA-type catalytic" evidence="12">
    <location>
        <begin position="128"/>
        <end position="558"/>
    </location>
</feature>
<evidence type="ECO:0000256" key="9">
    <source>
        <dbReference type="ARBA" id="ARBA00023235"/>
    </source>
</evidence>
<dbReference type="InterPro" id="IPR003602">
    <property type="entry name" value="Topo_IA_DNA-bd_dom"/>
</dbReference>
<dbReference type="GO" id="GO:0003917">
    <property type="term" value="F:DNA topoisomerase type I (single strand cut, ATP-independent) activity"/>
    <property type="evidence" value="ECO:0007669"/>
    <property type="project" value="UniProtKB-EC"/>
</dbReference>
<evidence type="ECO:0000256" key="7">
    <source>
        <dbReference type="ARBA" id="ARBA00023029"/>
    </source>
</evidence>
<dbReference type="Gene3D" id="3.40.50.140">
    <property type="match status" value="1"/>
</dbReference>
<dbReference type="PROSITE" id="PS50880">
    <property type="entry name" value="TOPRIM"/>
    <property type="match status" value="1"/>
</dbReference>
<dbReference type="InterPro" id="IPR013824">
    <property type="entry name" value="Topo_IA_cen_sub1"/>
</dbReference>
<dbReference type="InterPro" id="IPR034149">
    <property type="entry name" value="TOPRIM_TopoI"/>
</dbReference>
<dbReference type="Gene3D" id="3.30.65.10">
    <property type="entry name" value="Bacterial Topoisomerase I, domain 1"/>
    <property type="match status" value="2"/>
</dbReference>
<keyword evidence="8 10" id="KW-0238">DNA-binding</keyword>
<keyword evidence="3" id="KW-0479">Metal-binding</keyword>
<dbReference type="Pfam" id="PF01751">
    <property type="entry name" value="Toprim"/>
    <property type="match status" value="1"/>
</dbReference>
<feature type="site" description="Interaction with DNA" evidence="10">
    <location>
        <position position="142"/>
    </location>
</feature>
<evidence type="ECO:0000313" key="14">
    <source>
        <dbReference type="Proteomes" id="UP001164745"/>
    </source>
</evidence>
<dbReference type="PROSITE" id="PS00396">
    <property type="entry name" value="TOPO_IA_1"/>
    <property type="match status" value="1"/>
</dbReference>
<feature type="site" description="Interaction with DNA" evidence="10">
    <location>
        <position position="147"/>
    </location>
</feature>
<keyword evidence="6" id="KW-0460">Magnesium</keyword>
<evidence type="ECO:0000256" key="2">
    <source>
        <dbReference type="ARBA" id="ARBA00009446"/>
    </source>
</evidence>
<dbReference type="SMART" id="SM00436">
    <property type="entry name" value="TOP1Bc"/>
    <property type="match status" value="1"/>
</dbReference>
<dbReference type="SMART" id="SM00437">
    <property type="entry name" value="TOP1Ac"/>
    <property type="match status" value="1"/>
</dbReference>
<evidence type="ECO:0000259" key="12">
    <source>
        <dbReference type="PROSITE" id="PS52039"/>
    </source>
</evidence>
<dbReference type="Gene3D" id="1.10.460.10">
    <property type="entry name" value="Topoisomerase I, domain 2"/>
    <property type="match status" value="1"/>
</dbReference>
<keyword evidence="4" id="KW-0863">Zinc-finger</keyword>
<evidence type="ECO:0000256" key="10">
    <source>
        <dbReference type="HAMAP-Rule" id="MF_00952"/>
    </source>
</evidence>
<sequence>MKKLVIVESPAKAKTIAKYLGKEFKVEASMGHVRDLPKSDLGVDIENNFAPKYINIRGKADVINRLKKSAQEAEKVYLATDPDREGEAISWHLATILGLDMNDNVRITFNEITKKAVQESLKNARPINQNLVNAQQARRVLDRLVGYKLSPFLWEKVKGGLSAGRVQSVATRLVVEREEEIENFKPEEYWTLEAIFRKDNHVFKAKFHGSKKGKIELKNQNQVDEIVNQIKDKEFKVTKLKITEKKKNPPPPFITSTLQQEASRKLRFTPAKTMMIAQMLYEGVEIKGEGSVGLITYMRTDSTRVSEEAQEAAREIILKKFGKEYVPEKPRVYKTKGNAQDAHEAIRPTYIEKDPESIKDSLTPDQYKLYKLIYDRFLASQMESSIYDSLSAELEVEGYVFKLTGSKLKFPGFMEVYIEGKDTDDEEEEENQLPEIVEGEILKPIKIDAKQHFTQPPSRYTEATLIKALEEKGIGRPSTYAPTIQTILERGYVVKEDRFLKPTELGRIVTNILKEYFKDIVDIEFTAELEENLDKIEEGKADWVEIVKKFYQPLEKELEIARNNVQQIKVDDKETDVVCDNCGRKMVVKKGRYGKFLACPGYPECKNTKPYFEYLDVLCPKCGKKLVKKKSKKGKKYYTCENYPECDFIAWERPAKNCPKCNKLMFEKGKKGSKKLVCSNDSCGYEEKMNKKGE</sequence>
<dbReference type="CDD" id="cd03363">
    <property type="entry name" value="TOPRIM_TopoIA_TopoI"/>
    <property type="match status" value="1"/>
</dbReference>
<comment type="subunit">
    <text evidence="10">Monomer.</text>
</comment>
<reference evidence="13" key="1">
    <citation type="submission" date="2022-12" db="EMBL/GenBank/DDBJ databases">
        <authorList>
            <person name="Bing R.G."/>
            <person name="Willard D.J."/>
            <person name="Manesh M.J.H."/>
            <person name="Laemthong T."/>
            <person name="Crosby J.R."/>
            <person name="Kelly R.M."/>
        </authorList>
    </citation>
    <scope>NUCLEOTIDE SEQUENCE</scope>
    <source>
        <strain evidence="13">DSM 8991</strain>
    </source>
</reference>
<organism evidence="13 14">
    <name type="scientific">Caldicellulosiruptor naganoensis</name>
    <dbReference type="NCBI Taxonomy" id="29324"/>
    <lineage>
        <taxon>Bacteria</taxon>
        <taxon>Bacillati</taxon>
        <taxon>Bacillota</taxon>
        <taxon>Bacillota incertae sedis</taxon>
        <taxon>Caldicellulosiruptorales</taxon>
        <taxon>Caldicellulosiruptoraceae</taxon>
        <taxon>Caldicellulosiruptor</taxon>
    </lineage>
</organism>
<dbReference type="PROSITE" id="PS52039">
    <property type="entry name" value="TOPO_IA_2"/>
    <property type="match status" value="1"/>
</dbReference>
<comment type="catalytic activity">
    <reaction evidence="1 10">
        <text>ATP-independent breakage of single-stranded DNA, followed by passage and rejoining.</text>
        <dbReference type="EC" id="5.6.2.1"/>
    </reaction>
</comment>
<dbReference type="InterPro" id="IPR003601">
    <property type="entry name" value="Topo_IA_2"/>
</dbReference>
<dbReference type="PANTHER" id="PTHR42785">
    <property type="entry name" value="DNA TOPOISOMERASE, TYPE IA, CORE"/>
    <property type="match status" value="1"/>
</dbReference>
<dbReference type="Pfam" id="PF01396">
    <property type="entry name" value="Zn_ribbon_Top1"/>
    <property type="match status" value="2"/>
</dbReference>
<feature type="site" description="Interaction with DNA" evidence="10">
    <location>
        <position position="490"/>
    </location>
</feature>
<evidence type="ECO:0000256" key="6">
    <source>
        <dbReference type="ARBA" id="ARBA00022842"/>
    </source>
</evidence>
<gene>
    <name evidence="10 13" type="primary">topA</name>
    <name evidence="13" type="ORF">OTJ99_000596</name>
</gene>
<dbReference type="EC" id="5.6.2.1" evidence="10"/>
<keyword evidence="14" id="KW-1185">Reference proteome</keyword>
<proteinExistence type="inferred from homology"/>
<feature type="active site" description="O-(5'-phospho-DNA)-tyrosine intermediate" evidence="10">
    <location>
        <position position="297"/>
    </location>
</feature>
<keyword evidence="5" id="KW-0862">Zinc</keyword>
<feature type="site" description="Interaction with DNA" evidence="10">
    <location>
        <position position="299"/>
    </location>
</feature>
<comment type="function">
    <text evidence="10">Releases the supercoiling and torsional tension of DNA, which is introduced during the DNA replication and transcription, by transiently cleaving and rejoining one strand of the DNA duplex. Introduces a single-strand break via transesterification at a target site in duplex DNA. The scissile phosphodiester is attacked by the catalytic tyrosine of the enzyme, resulting in the formation of a DNA-(5'-phosphotyrosyl)-enzyme intermediate and the expulsion of a 3'-OH DNA strand. The free DNA strand then undergoes passage around the unbroken strand, thus removing DNA supercoils. Finally, in the religation step, the DNA 3'-OH attacks the covalent intermediate to expel the active-site tyrosine and restore the DNA phosphodiester backbone.</text>
</comment>
<dbReference type="InterPro" id="IPR013498">
    <property type="entry name" value="Topo_IA_Znf"/>
</dbReference>
<feature type="region of interest" description="Interaction with DNA" evidence="10">
    <location>
        <begin position="162"/>
        <end position="167"/>
    </location>
</feature>
<dbReference type="InterPro" id="IPR013497">
    <property type="entry name" value="Topo_IA_cen"/>
</dbReference>
<dbReference type="Proteomes" id="UP001164745">
    <property type="component" value="Chromosome"/>
</dbReference>
<dbReference type="InterPro" id="IPR005733">
    <property type="entry name" value="TopoI_bac-type"/>
</dbReference>
<dbReference type="InterPro" id="IPR006171">
    <property type="entry name" value="TOPRIM_dom"/>
</dbReference>
<dbReference type="NCBIfam" id="TIGR01051">
    <property type="entry name" value="topA_bact"/>
    <property type="match status" value="1"/>
</dbReference>
<dbReference type="Pfam" id="PF01131">
    <property type="entry name" value="Topoisom_bac"/>
    <property type="match status" value="1"/>
</dbReference>
<dbReference type="InterPro" id="IPR023405">
    <property type="entry name" value="Topo_IA_core_domain"/>
</dbReference>
<comment type="similarity">
    <text evidence="2 10">Belongs to the type IA topoisomerase family.</text>
</comment>
<feature type="site" description="Interaction with DNA" evidence="10">
    <location>
        <position position="138"/>
    </location>
</feature>
<evidence type="ECO:0000256" key="1">
    <source>
        <dbReference type="ARBA" id="ARBA00000213"/>
    </source>
</evidence>
<feature type="site" description="Interaction with DNA" evidence="10">
    <location>
        <position position="139"/>
    </location>
</feature>
<evidence type="ECO:0000313" key="13">
    <source>
        <dbReference type="EMBL" id="WAM32091.1"/>
    </source>
</evidence>
<dbReference type="Gene3D" id="2.70.20.10">
    <property type="entry name" value="Topoisomerase I, domain 3"/>
    <property type="match status" value="1"/>
</dbReference>
<dbReference type="PANTHER" id="PTHR42785:SF1">
    <property type="entry name" value="DNA TOPOISOMERASE"/>
    <property type="match status" value="1"/>
</dbReference>
<evidence type="ECO:0000256" key="4">
    <source>
        <dbReference type="ARBA" id="ARBA00022771"/>
    </source>
</evidence>